<dbReference type="SUPFAM" id="SSF54373">
    <property type="entry name" value="FAD-linked reductases, C-terminal domain"/>
    <property type="match status" value="1"/>
</dbReference>
<proteinExistence type="predicted"/>
<reference evidence="3 4" key="1">
    <citation type="submission" date="2016-10" db="EMBL/GenBank/DDBJ databases">
        <authorList>
            <person name="de Groot N.N."/>
        </authorList>
    </citation>
    <scope>NUCLEOTIDE SEQUENCE [LARGE SCALE GENOMIC DNA]</scope>
    <source>
        <strain evidence="3 4">CPCC 202699</strain>
    </source>
</reference>
<gene>
    <name evidence="3" type="ORF">SAMN05421504_101538</name>
</gene>
<evidence type="ECO:0000259" key="2">
    <source>
        <dbReference type="Pfam" id="PF01266"/>
    </source>
</evidence>
<dbReference type="Proteomes" id="UP000199515">
    <property type="component" value="Unassembled WGS sequence"/>
</dbReference>
<dbReference type="GO" id="GO:0005737">
    <property type="term" value="C:cytoplasm"/>
    <property type="evidence" value="ECO:0007669"/>
    <property type="project" value="TreeGrafter"/>
</dbReference>
<dbReference type="RefSeq" id="WP_218134567.1">
    <property type="nucleotide sequence ID" value="NZ_FNON01000001.1"/>
</dbReference>
<organism evidence="3 4">
    <name type="scientific">Amycolatopsis xylanica</name>
    <dbReference type="NCBI Taxonomy" id="589385"/>
    <lineage>
        <taxon>Bacteria</taxon>
        <taxon>Bacillati</taxon>
        <taxon>Actinomycetota</taxon>
        <taxon>Actinomycetes</taxon>
        <taxon>Pseudonocardiales</taxon>
        <taxon>Pseudonocardiaceae</taxon>
        <taxon>Amycolatopsis</taxon>
    </lineage>
</organism>
<dbReference type="EMBL" id="FNON01000001">
    <property type="protein sequence ID" value="SDW42284.1"/>
    <property type="molecule type" value="Genomic_DNA"/>
</dbReference>
<sequence length="382" mass="39930">MEMRGTAEVVIIGGGVVGVSAAFHLAEAGVDVLLLERDELASGSTSKAAGGVRAQFSDPVNIALGARSIELLERFARRPGGEIDLRQHGYLFLLDKPGDVAAFTAGVAVQNTAGVPSRMLEVAEARALSPIISTEGLLAAAYSPRDGHCTPEAVVQGFAQGARRLGATIRRHCAVTGIETTGGHLSAVHTTAGTVRTSTVVCAAGAWSAEIGELAGVDLPVRPLRRQIRVTEPIPALPPGLPMTIDFGTTFYFHPEGAGLLIGMSDPDEEFGYHLSAHDGWLERLGSAVLRRAPGLAEVGIAHGWAGLYEISPDHNAIIGQSAGVPGFFYATGFSGHGFGQGPAVGEVLRDLVLGEKPFVDVSTLDVQRFTGNKIKPEHNVV</sequence>
<protein>
    <submittedName>
        <fullName evidence="3">Sarcosine oxidase subunit beta</fullName>
    </submittedName>
</protein>
<dbReference type="InterPro" id="IPR036188">
    <property type="entry name" value="FAD/NAD-bd_sf"/>
</dbReference>
<dbReference type="Gene3D" id="3.30.9.10">
    <property type="entry name" value="D-Amino Acid Oxidase, subunit A, domain 2"/>
    <property type="match status" value="1"/>
</dbReference>
<keyword evidence="1" id="KW-0560">Oxidoreductase</keyword>
<accession>A0A1H2TG82</accession>
<dbReference type="AlphaFoldDB" id="A0A1H2TG82"/>
<dbReference type="Pfam" id="PF01266">
    <property type="entry name" value="DAO"/>
    <property type="match status" value="1"/>
</dbReference>
<dbReference type="Gene3D" id="3.50.50.60">
    <property type="entry name" value="FAD/NAD(P)-binding domain"/>
    <property type="match status" value="1"/>
</dbReference>
<feature type="domain" description="FAD dependent oxidoreductase" evidence="2">
    <location>
        <begin position="9"/>
        <end position="352"/>
    </location>
</feature>
<keyword evidence="4" id="KW-1185">Reference proteome</keyword>
<evidence type="ECO:0000313" key="3">
    <source>
        <dbReference type="EMBL" id="SDW42284.1"/>
    </source>
</evidence>
<dbReference type="PANTHER" id="PTHR13847:SF287">
    <property type="entry name" value="FAD-DEPENDENT OXIDOREDUCTASE DOMAIN-CONTAINING PROTEIN 1"/>
    <property type="match status" value="1"/>
</dbReference>
<dbReference type="GO" id="GO:0016491">
    <property type="term" value="F:oxidoreductase activity"/>
    <property type="evidence" value="ECO:0007669"/>
    <property type="project" value="UniProtKB-KW"/>
</dbReference>
<name>A0A1H2TG82_9PSEU</name>
<dbReference type="STRING" id="589385.SAMN05421504_101538"/>
<dbReference type="InterPro" id="IPR006076">
    <property type="entry name" value="FAD-dep_OxRdtase"/>
</dbReference>
<dbReference type="SUPFAM" id="SSF51905">
    <property type="entry name" value="FAD/NAD(P)-binding domain"/>
    <property type="match status" value="1"/>
</dbReference>
<evidence type="ECO:0000256" key="1">
    <source>
        <dbReference type="ARBA" id="ARBA00023002"/>
    </source>
</evidence>
<dbReference type="PANTHER" id="PTHR13847">
    <property type="entry name" value="SARCOSINE DEHYDROGENASE-RELATED"/>
    <property type="match status" value="1"/>
</dbReference>
<evidence type="ECO:0000313" key="4">
    <source>
        <dbReference type="Proteomes" id="UP000199515"/>
    </source>
</evidence>